<evidence type="ECO:0000313" key="4">
    <source>
        <dbReference type="EMBL" id="SPE06432.1"/>
    </source>
</evidence>
<evidence type="ECO:0000313" key="3">
    <source>
        <dbReference type="EMBL" id="SPD91207.1"/>
    </source>
</evidence>
<reference evidence="3 6" key="1">
    <citation type="submission" date="2018-02" db="EMBL/GenBank/DDBJ databases">
        <authorList>
            <person name="Rodrigo-Torres L."/>
            <person name="Arahal R. D."/>
            <person name="Lucena T."/>
        </authorList>
    </citation>
    <scope>NUCLEOTIDE SEQUENCE [LARGE SCALE GENOMIC DNA]</scope>
    <source>
        <strain evidence="3 6">CECT 8486</strain>
    </source>
</reference>
<feature type="transmembrane region" description="Helical" evidence="1">
    <location>
        <begin position="280"/>
        <end position="295"/>
    </location>
</feature>
<name>A0A2N9K772_9LACO</name>
<organism evidence="4 5">
    <name type="scientific">Leuconostoc suionicum</name>
    <dbReference type="NCBI Taxonomy" id="1511761"/>
    <lineage>
        <taxon>Bacteria</taxon>
        <taxon>Bacillati</taxon>
        <taxon>Bacillota</taxon>
        <taxon>Bacilli</taxon>
        <taxon>Lactobacillales</taxon>
        <taxon>Lactobacillaceae</taxon>
        <taxon>Leuconostoc</taxon>
    </lineage>
</organism>
<feature type="transmembrane region" description="Helical" evidence="1">
    <location>
        <begin position="332"/>
        <end position="352"/>
    </location>
</feature>
<dbReference type="Proteomes" id="UP000237923">
    <property type="component" value="Unassembled WGS sequence"/>
</dbReference>
<gene>
    <name evidence="3" type="ORF">LES8486_00178</name>
    <name evidence="4" type="ORF">LES9216_00325</name>
</gene>
<proteinExistence type="predicted"/>
<accession>A0A2N9K772</accession>
<dbReference type="EMBL" id="OKQR01000001">
    <property type="protein sequence ID" value="SPD91207.1"/>
    <property type="molecule type" value="Genomic_DNA"/>
</dbReference>
<dbReference type="EMBL" id="OKQU01000001">
    <property type="protein sequence ID" value="SPE06432.1"/>
    <property type="molecule type" value="Genomic_DNA"/>
</dbReference>
<dbReference type="Proteomes" id="UP000239237">
    <property type="component" value="Unassembled WGS sequence"/>
</dbReference>
<keyword evidence="1" id="KW-1133">Transmembrane helix</keyword>
<feature type="domain" description="Membrane protein 6-pyruvoyl-tetrahydropterin synthase-related" evidence="2">
    <location>
        <begin position="72"/>
        <end position="357"/>
    </location>
</feature>
<keyword evidence="1" id="KW-0812">Transmembrane</keyword>
<dbReference type="Pfam" id="PF10131">
    <property type="entry name" value="PTPS_related"/>
    <property type="match status" value="1"/>
</dbReference>
<feature type="transmembrane region" description="Helical" evidence="1">
    <location>
        <begin position="124"/>
        <end position="142"/>
    </location>
</feature>
<keyword evidence="6" id="KW-1185">Reference proteome</keyword>
<evidence type="ECO:0000313" key="5">
    <source>
        <dbReference type="Proteomes" id="UP000237923"/>
    </source>
</evidence>
<feature type="transmembrane region" description="Helical" evidence="1">
    <location>
        <begin position="560"/>
        <end position="578"/>
    </location>
</feature>
<evidence type="ECO:0000256" key="1">
    <source>
        <dbReference type="SAM" id="Phobius"/>
    </source>
</evidence>
<protein>
    <submittedName>
        <fullName evidence="4">6-pyruvoyl-tetrahydropterin synthase related domain membrane protein</fullName>
    </submittedName>
</protein>
<keyword evidence="1" id="KW-0472">Membrane</keyword>
<feature type="transmembrane region" description="Helical" evidence="1">
    <location>
        <begin position="364"/>
        <end position="384"/>
    </location>
</feature>
<dbReference type="InterPro" id="IPR018776">
    <property type="entry name" value="Membrane_prot_PTPS-rel_domain"/>
</dbReference>
<reference evidence="4 5" key="2">
    <citation type="submission" date="2018-02" db="EMBL/GenBank/DDBJ databases">
        <authorList>
            <person name="Cohen D.B."/>
            <person name="Kent A.D."/>
        </authorList>
    </citation>
    <scope>NUCLEOTIDE SEQUENCE [LARGE SCALE GENOMIC DNA]</scope>
    <source>
        <strain evidence="4 5">CECT 9216</strain>
    </source>
</reference>
<feature type="transmembrane region" description="Helical" evidence="1">
    <location>
        <begin position="91"/>
        <end position="112"/>
    </location>
</feature>
<sequence length="589" mass="66021">MKRVYRDLVAVVGIAVTTAILFNAIFFVPIRLPWDAYYHVSRIENLRQSGLAFLYPQNFTTLGQYGLATNIFYPALTLQIVQTIFFFTHSAIQAFKISMIFTTFLSGSSAYIILRYHGKLGRKIAFFCSILWLSTIGITALAPGNIAESTAYIGIPWLAYGLYACSKETKEQLKKIVAHIAVGLSIAAYSHIMTFFILALFTAVYLFILLIKSNNKIKIVWVMTLGGIATLLSTAAAVGPILIVQLLNNVKKPVVNTSVFADNIKDLSHLFLNPSDSPDIWLPLFFIIICIIIGSRKPSLGVVLGLIVMLLGTNFTPWAYYLRNSPVTFIQFATRFIKPGIALALMFTLLDLKANQKIHENTKRFHSGLVTYGLLSVIIMAGVMKNNWFPNSNSQLWTAQQLREYTTFYDGTHDGYGYSSDMTFSNQISNNERFWYLKNYTDYIPKSALSNPNDKSTFIGADKSGILLTKHQIIDGHGQTYNTSNYEPTLKSINMNVQKTIPSNSIIELPIVSYKGLRLNTTIDGKEQKTFIKHGKIALKLQNVLAANSKIKITQQVPNWLIVLNLVSAVTLVTLLSFHKRPQRADRLT</sequence>
<feature type="transmembrane region" description="Helical" evidence="1">
    <location>
        <begin position="176"/>
        <end position="208"/>
    </location>
</feature>
<dbReference type="RefSeq" id="WP_105299498.1">
    <property type="nucleotide sequence ID" value="NZ_JBDOAV010000002.1"/>
</dbReference>
<feature type="transmembrane region" description="Helical" evidence="1">
    <location>
        <begin position="302"/>
        <end position="320"/>
    </location>
</feature>
<feature type="transmembrane region" description="Helical" evidence="1">
    <location>
        <begin position="220"/>
        <end position="243"/>
    </location>
</feature>
<evidence type="ECO:0000313" key="6">
    <source>
        <dbReference type="Proteomes" id="UP000239237"/>
    </source>
</evidence>
<evidence type="ECO:0000259" key="2">
    <source>
        <dbReference type="Pfam" id="PF10131"/>
    </source>
</evidence>
<dbReference type="AlphaFoldDB" id="A0A2N9K772"/>
<feature type="transmembrane region" description="Helical" evidence="1">
    <location>
        <begin position="7"/>
        <end position="30"/>
    </location>
</feature>